<dbReference type="PANTHER" id="PTHR30188">
    <property type="entry name" value="ABC TRANSPORTER PERMEASE PROTEIN-RELATED"/>
    <property type="match status" value="1"/>
</dbReference>
<keyword evidence="1" id="KW-0812">Transmembrane</keyword>
<dbReference type="Proteomes" id="UP000586827">
    <property type="component" value="Unassembled WGS sequence"/>
</dbReference>
<organism evidence="2 3">
    <name type="scientific">Nocardia uniformis</name>
    <dbReference type="NCBI Taxonomy" id="53432"/>
    <lineage>
        <taxon>Bacteria</taxon>
        <taxon>Bacillati</taxon>
        <taxon>Actinomycetota</taxon>
        <taxon>Actinomycetes</taxon>
        <taxon>Mycobacteriales</taxon>
        <taxon>Nocardiaceae</taxon>
        <taxon>Nocardia</taxon>
    </lineage>
</organism>
<feature type="transmembrane region" description="Helical" evidence="1">
    <location>
        <begin position="36"/>
        <end position="62"/>
    </location>
</feature>
<reference evidence="2 3" key="1">
    <citation type="submission" date="2020-05" db="EMBL/GenBank/DDBJ databases">
        <title>MicrobeNet Type strains.</title>
        <authorList>
            <person name="Nicholson A.C."/>
        </authorList>
    </citation>
    <scope>NUCLEOTIDE SEQUENCE [LARGE SCALE GENOMIC DNA]</scope>
    <source>
        <strain evidence="2 3">JCM 3224</strain>
    </source>
</reference>
<feature type="transmembrane region" description="Helical" evidence="1">
    <location>
        <begin position="136"/>
        <end position="163"/>
    </location>
</feature>
<dbReference type="PANTHER" id="PTHR30188:SF4">
    <property type="entry name" value="PROTEIN TRIGALACTOSYLDIACYLGLYCEROL 1, CHLOROPLASTIC"/>
    <property type="match status" value="1"/>
</dbReference>
<feature type="transmembrane region" description="Helical" evidence="1">
    <location>
        <begin position="183"/>
        <end position="206"/>
    </location>
</feature>
<dbReference type="GO" id="GO:0005548">
    <property type="term" value="F:phospholipid transporter activity"/>
    <property type="evidence" value="ECO:0007669"/>
    <property type="project" value="TreeGrafter"/>
</dbReference>
<dbReference type="RefSeq" id="WP_067523258.1">
    <property type="nucleotide sequence ID" value="NZ_JABELX010000004.1"/>
</dbReference>
<keyword evidence="1" id="KW-1133">Transmembrane helix</keyword>
<gene>
    <name evidence="2" type="ORF">HLB23_13610</name>
</gene>
<dbReference type="GO" id="GO:0043190">
    <property type="term" value="C:ATP-binding cassette (ABC) transporter complex"/>
    <property type="evidence" value="ECO:0007669"/>
    <property type="project" value="InterPro"/>
</dbReference>
<sequence length="253" mass="26100">MRTFGRTVRLGTLASIYVVTDVATGRFPFRDAVVQAWFLLTVTVLPAILMSIPFGVIIAVQIGSLTSNLGASSMSGAVGGMGVMQQGAPMSAALLIGGAGASAVAADLGARTTREEIDAMRVLGIDPVRRLVAPRLVAMTLVAPVLAIFIILVSVLASFVVAVLGQGVVSGSYWQSFGSFASITDLVICILKSVVFGYVVVIIASYRGLEAKGGPRGVADAVNAAVVLGIVVAVVLNLVITQVTSMFYPSQLV</sequence>
<accession>A0A849C503</accession>
<dbReference type="AlphaFoldDB" id="A0A849C503"/>
<dbReference type="InterPro" id="IPR030802">
    <property type="entry name" value="Permease_MalE"/>
</dbReference>
<dbReference type="EMBL" id="JABELX010000004">
    <property type="protein sequence ID" value="NNH70887.1"/>
    <property type="molecule type" value="Genomic_DNA"/>
</dbReference>
<proteinExistence type="predicted"/>
<feature type="transmembrane region" description="Helical" evidence="1">
    <location>
        <begin position="218"/>
        <end position="240"/>
    </location>
</feature>
<evidence type="ECO:0000313" key="3">
    <source>
        <dbReference type="Proteomes" id="UP000586827"/>
    </source>
</evidence>
<evidence type="ECO:0000313" key="2">
    <source>
        <dbReference type="EMBL" id="NNH70887.1"/>
    </source>
</evidence>
<protein>
    <submittedName>
        <fullName evidence="2">ABC transporter permease</fullName>
    </submittedName>
</protein>
<keyword evidence="1" id="KW-0472">Membrane</keyword>
<dbReference type="Pfam" id="PF02405">
    <property type="entry name" value="MlaE"/>
    <property type="match status" value="1"/>
</dbReference>
<feature type="transmembrane region" description="Helical" evidence="1">
    <location>
        <begin position="90"/>
        <end position="110"/>
    </location>
</feature>
<comment type="caution">
    <text evidence="2">The sequence shown here is derived from an EMBL/GenBank/DDBJ whole genome shotgun (WGS) entry which is preliminary data.</text>
</comment>
<keyword evidence="3" id="KW-1185">Reference proteome</keyword>
<name>A0A849C503_9NOCA</name>
<evidence type="ECO:0000256" key="1">
    <source>
        <dbReference type="SAM" id="Phobius"/>
    </source>
</evidence>